<feature type="non-terminal residue" evidence="1">
    <location>
        <position position="1"/>
    </location>
</feature>
<dbReference type="Proteomes" id="UP001488838">
    <property type="component" value="Unassembled WGS sequence"/>
</dbReference>
<dbReference type="EMBL" id="JBBHLL010000031">
    <property type="protein sequence ID" value="KAK7827129.1"/>
    <property type="molecule type" value="Genomic_DNA"/>
</dbReference>
<name>A0AAW0JLJ6_MYOGA</name>
<gene>
    <name evidence="1" type="ORF">U0070_019925</name>
</gene>
<evidence type="ECO:0000313" key="1">
    <source>
        <dbReference type="EMBL" id="KAK7827129.1"/>
    </source>
</evidence>
<evidence type="ECO:0000313" key="2">
    <source>
        <dbReference type="Proteomes" id="UP001488838"/>
    </source>
</evidence>
<keyword evidence="2" id="KW-1185">Reference proteome</keyword>
<comment type="caution">
    <text evidence="1">The sequence shown here is derived from an EMBL/GenBank/DDBJ whole genome shotgun (WGS) entry which is preliminary data.</text>
</comment>
<sequence length="235" mass="26657">RQLNITMPQLLMCATKVYPTIRVENFMDSYPFGARYKLKTSSEEKTAKQILILQNKNSRASRERKETILLGNQTLQNGTGIKLSEQTHSHLCAFVTQDPDDHDRFKPCRESSPSELINFTADLRENGRALLLQWSEPERNNGERSRSRQPFTPQFFPLALPQVRVAESPATAVVSIACSDLSPQRVEIPMLIPQERVKTKLHLVRPKRRMRQEILSTAQGSRVSSDLLSLSLAAS</sequence>
<organism evidence="1 2">
    <name type="scientific">Myodes glareolus</name>
    <name type="common">Bank vole</name>
    <name type="synonym">Clethrionomys glareolus</name>
    <dbReference type="NCBI Taxonomy" id="447135"/>
    <lineage>
        <taxon>Eukaryota</taxon>
        <taxon>Metazoa</taxon>
        <taxon>Chordata</taxon>
        <taxon>Craniata</taxon>
        <taxon>Vertebrata</taxon>
        <taxon>Euteleostomi</taxon>
        <taxon>Mammalia</taxon>
        <taxon>Eutheria</taxon>
        <taxon>Euarchontoglires</taxon>
        <taxon>Glires</taxon>
        <taxon>Rodentia</taxon>
        <taxon>Myomorpha</taxon>
        <taxon>Muroidea</taxon>
        <taxon>Cricetidae</taxon>
        <taxon>Arvicolinae</taxon>
        <taxon>Myodes</taxon>
    </lineage>
</organism>
<accession>A0AAW0JLJ6</accession>
<reference evidence="1 2" key="1">
    <citation type="journal article" date="2023" name="bioRxiv">
        <title>Conserved and derived expression patterns and positive selection on dental genes reveal complex evolutionary context of ever-growing rodent molars.</title>
        <authorList>
            <person name="Calamari Z.T."/>
            <person name="Song A."/>
            <person name="Cohen E."/>
            <person name="Akter M."/>
            <person name="Roy R.D."/>
            <person name="Hallikas O."/>
            <person name="Christensen M.M."/>
            <person name="Li P."/>
            <person name="Marangoni P."/>
            <person name="Jernvall J."/>
            <person name="Klein O.D."/>
        </authorList>
    </citation>
    <scope>NUCLEOTIDE SEQUENCE [LARGE SCALE GENOMIC DNA]</scope>
    <source>
        <strain evidence="1">V071</strain>
    </source>
</reference>
<proteinExistence type="predicted"/>
<dbReference type="AlphaFoldDB" id="A0AAW0JLJ6"/>
<protein>
    <submittedName>
        <fullName evidence="1">Uncharacterized protein</fullName>
    </submittedName>
</protein>